<feature type="domain" description="Ig-like" evidence="2">
    <location>
        <begin position="1005"/>
        <end position="1096"/>
    </location>
</feature>
<accession>A0A1I7XKV9</accession>
<feature type="domain" description="Ig-like" evidence="2">
    <location>
        <begin position="137"/>
        <end position="228"/>
    </location>
</feature>
<dbReference type="InterPro" id="IPR013098">
    <property type="entry name" value="Ig_I-set"/>
</dbReference>
<dbReference type="InterPro" id="IPR003599">
    <property type="entry name" value="Ig_sub"/>
</dbReference>
<name>A0A1I7XKV9_HETBA</name>
<keyword evidence="3" id="KW-1185">Reference proteome</keyword>
<evidence type="ECO:0000313" key="4">
    <source>
        <dbReference type="WBParaSite" id="Hba_18134"/>
    </source>
</evidence>
<dbReference type="InterPro" id="IPR013783">
    <property type="entry name" value="Ig-like_fold"/>
</dbReference>
<dbReference type="FunFam" id="2.60.40.10:FF:002009">
    <property type="match status" value="2"/>
</dbReference>
<feature type="domain" description="Ig-like" evidence="2">
    <location>
        <begin position="404"/>
        <end position="497"/>
    </location>
</feature>
<protein>
    <submittedName>
        <fullName evidence="4">Titin</fullName>
    </submittedName>
</protein>
<dbReference type="SMART" id="SM00408">
    <property type="entry name" value="IGc2"/>
    <property type="match status" value="4"/>
</dbReference>
<feature type="domain" description="Ig-like" evidence="2">
    <location>
        <begin position="700"/>
        <end position="848"/>
    </location>
</feature>
<dbReference type="WBParaSite" id="Hba_18134">
    <property type="protein sequence ID" value="Hba_18134"/>
    <property type="gene ID" value="Hba_18134"/>
</dbReference>
<dbReference type="PROSITE" id="PS50835">
    <property type="entry name" value="IG_LIKE"/>
    <property type="match status" value="6"/>
</dbReference>
<evidence type="ECO:0000256" key="1">
    <source>
        <dbReference type="SAM" id="MobiDB-lite"/>
    </source>
</evidence>
<dbReference type="Proteomes" id="UP000095283">
    <property type="component" value="Unplaced"/>
</dbReference>
<reference evidence="4" key="1">
    <citation type="submission" date="2016-11" db="UniProtKB">
        <authorList>
            <consortium name="WormBaseParasite"/>
        </authorList>
    </citation>
    <scope>IDENTIFICATION</scope>
</reference>
<organism evidence="3 4">
    <name type="scientific">Heterorhabditis bacteriophora</name>
    <name type="common">Entomopathogenic nematode worm</name>
    <dbReference type="NCBI Taxonomy" id="37862"/>
    <lineage>
        <taxon>Eukaryota</taxon>
        <taxon>Metazoa</taxon>
        <taxon>Ecdysozoa</taxon>
        <taxon>Nematoda</taxon>
        <taxon>Chromadorea</taxon>
        <taxon>Rhabditida</taxon>
        <taxon>Rhabditina</taxon>
        <taxon>Rhabditomorpha</taxon>
        <taxon>Strongyloidea</taxon>
        <taxon>Heterorhabditidae</taxon>
        <taxon>Heterorhabditis</taxon>
    </lineage>
</organism>
<dbReference type="FunFam" id="2.60.40.10:FF:000119">
    <property type="entry name" value="Sallimus, isoform P"/>
    <property type="match status" value="3"/>
</dbReference>
<dbReference type="PANTHER" id="PTHR47633">
    <property type="entry name" value="IMMUNOGLOBULIN"/>
    <property type="match status" value="1"/>
</dbReference>
<dbReference type="Pfam" id="PF07679">
    <property type="entry name" value="I-set"/>
    <property type="match status" value="7"/>
</dbReference>
<dbReference type="FunFam" id="2.60.40.10:FF:000962">
    <property type="entry name" value="titin isoform X1"/>
    <property type="match status" value="2"/>
</dbReference>
<dbReference type="SMART" id="SM00409">
    <property type="entry name" value="IG"/>
    <property type="match status" value="7"/>
</dbReference>
<dbReference type="AlphaFoldDB" id="A0A1I7XKV9"/>
<dbReference type="CDD" id="cd00096">
    <property type="entry name" value="Ig"/>
    <property type="match status" value="1"/>
</dbReference>
<feature type="compositionally biased region" description="Polar residues" evidence="1">
    <location>
        <begin position="47"/>
        <end position="62"/>
    </location>
</feature>
<evidence type="ECO:0000313" key="3">
    <source>
        <dbReference type="Proteomes" id="UP000095283"/>
    </source>
</evidence>
<feature type="region of interest" description="Disordered" evidence="1">
    <location>
        <begin position="1"/>
        <end position="22"/>
    </location>
</feature>
<feature type="domain" description="Ig-like" evidence="2">
    <location>
        <begin position="889"/>
        <end position="980"/>
    </location>
</feature>
<dbReference type="Gene3D" id="2.60.40.10">
    <property type="entry name" value="Immunoglobulins"/>
    <property type="match status" value="7"/>
</dbReference>
<evidence type="ECO:0000259" key="2">
    <source>
        <dbReference type="PROSITE" id="PS50835"/>
    </source>
</evidence>
<sequence>MNRRWPPSIKVEPPTPLPHAKNEFLYGSNRKLQPYGRISFNHGANGHEQTSPVPSYSTNTTAEFKPERHFSTSKTIREQGNFNKRNGTTMGLLKLSSLAKDAILGQVQHPKSYERIQEIEAPKAKLQEVPEMPKQAPQFVKHLGSAIQCVEGDNVYLEAQVAPADDNSLTYEWLVNDRPLMKAHRFVLSQDFGYIALNILYCYPEDSGKYTLIVRNSAGEAQSTVDIDCRMDGHDFSQSFHPTSLTRIQELETPHQRAEPAPDKPKQQPTIVKPLPASFDVVHESQTLHLEAQVTPVDDNTLKVSIYEWFYNGQPLKASSRYRMLNDFGFVSLDIDYIIAEDAGKYTLVVSNSAGKAETACEFDVERLKSILSDTAHPESLRRIREMEELQPAKPSEEEAPPEPPIFTQQLNGPTEILKEGQSVHMDCIVQPINDPTLKIEWFCDQRPLMFGSRIRTIHDFGYVGLEFLHIHPEDTGTYICKASNIAGEATTSFKLECKRKWERDKRNKSDFSIEEEKRSTQANNFINLAKRNIYLDTHHESSWAKIQEMENREEIREPSPEMSFPPPTFTEQLQNIDDATEGDAVRLECRLIPVNDPTLKVIWTVNGNPLPEASRFMPARNFDYVNLDILALYGEDSGVYTCKAVSAFGEAATSCTIKCAATGSLLLDTQHEASWNRVQEIENRQPVEKIYEEPEKVAPRFVIPLNGNMGEIHEGTAIHLECQVEPTNDNQLSVQWQEIEAPKALPAEAPEQEHEAPKFIEPMESLERIEFQPAHFQTRVVPVADPRMRIQWYKDGAPLQNSNRFKLTSDFGYIALDIAHTVPEDSGIYSVKASNDKGEAEVKAELSVQGNAAIIADIQHEQSWQRIQELEAPRAPGEEAPEIKHGPPKFVRPLNSVENVVEGQPAHFEAQFVPFSDPNTVVQWFLNGKPLAASSRRILRNDFGLVTLDLQYVLGEDDGEYSVMVRNSEGEDKTGGKLSCTTRASILGETQHEASWQRIQYGKPTFTQPLQSVADLSEGGVALLEARVIPVNDPNLHIQWFFNDAPLLESNWIATNNDFGNVSLRIAPVHARHSGVYCCKAYNEHGTAVTSASITVQGMWNQLHYLTLSLILYQYFYNRKMHSRSLRKLRRLFKEKSLNSSSNWNQLTTYLRVFLSTWKQHSNRLEILNLRLATKVFIKFYIILETSFRLLIFCIINRILNKKF</sequence>
<dbReference type="InterPro" id="IPR007110">
    <property type="entry name" value="Ig-like_dom"/>
</dbReference>
<dbReference type="SUPFAM" id="SSF48726">
    <property type="entry name" value="Immunoglobulin"/>
    <property type="match status" value="7"/>
</dbReference>
<proteinExistence type="predicted"/>
<dbReference type="InterPro" id="IPR036179">
    <property type="entry name" value="Ig-like_dom_sf"/>
</dbReference>
<dbReference type="InterPro" id="IPR003598">
    <property type="entry name" value="Ig_sub2"/>
</dbReference>
<feature type="region of interest" description="Disordered" evidence="1">
    <location>
        <begin position="36"/>
        <end position="74"/>
    </location>
</feature>
<feature type="domain" description="Ig-like" evidence="2">
    <location>
        <begin position="568"/>
        <end position="659"/>
    </location>
</feature>
<dbReference type="PANTHER" id="PTHR47633:SF4">
    <property type="entry name" value="MYOPALLADIN ISOFORM X1"/>
    <property type="match status" value="1"/>
</dbReference>